<dbReference type="Pfam" id="PF01423">
    <property type="entry name" value="LSM"/>
    <property type="match status" value="1"/>
</dbReference>
<feature type="region of interest" description="Disordered" evidence="5">
    <location>
        <begin position="112"/>
        <end position="146"/>
    </location>
</feature>
<dbReference type="SUPFAM" id="SSF50182">
    <property type="entry name" value="Sm-like ribonucleoproteins"/>
    <property type="match status" value="1"/>
</dbReference>
<sequence>MKLSHETVTIELKNGVDMSMNTHLKSVKMTIKDKATVTLDSLSLRGNNIRYYILPENIPLDTLLVDDSPKAKAKKREAIIARNFQQEILYILEGGEIFARHLKLSLFTWVEGEGEGEEEGGAEEEGEEQEEQEDQDARHWHTLDTD</sequence>
<protein>
    <recommendedName>
        <fullName evidence="4">Small nuclear ribonucleoprotein Sm D1</fullName>
    </recommendedName>
    <alternativeName>
        <fullName evidence="4">snRNP core protein D1</fullName>
    </alternativeName>
</protein>
<proteinExistence type="inferred from homology"/>
<dbReference type="Gene3D" id="2.30.30.100">
    <property type="match status" value="1"/>
</dbReference>
<evidence type="ECO:0000256" key="1">
    <source>
        <dbReference type="ARBA" id="ARBA00004123"/>
    </source>
</evidence>
<keyword evidence="4" id="KW-0507">mRNA processing</keyword>
<dbReference type="CDD" id="cd01724">
    <property type="entry name" value="Sm_D1"/>
    <property type="match status" value="1"/>
</dbReference>
<dbReference type="InterPro" id="IPR001163">
    <property type="entry name" value="Sm_dom_euk/arc"/>
</dbReference>
<accession>A0AA35WEF6</accession>
<organism evidence="7 8">
    <name type="scientific">Geodia barretti</name>
    <name type="common">Barrett's horny sponge</name>
    <dbReference type="NCBI Taxonomy" id="519541"/>
    <lineage>
        <taxon>Eukaryota</taxon>
        <taxon>Metazoa</taxon>
        <taxon>Porifera</taxon>
        <taxon>Demospongiae</taxon>
        <taxon>Heteroscleromorpha</taxon>
        <taxon>Tetractinellida</taxon>
        <taxon>Astrophorina</taxon>
        <taxon>Geodiidae</taxon>
        <taxon>Geodia</taxon>
    </lineage>
</organism>
<gene>
    <name evidence="7" type="ORF">GBAR_LOCUS8939</name>
</gene>
<comment type="function">
    <text evidence="4">Plays a role in pre-mRNA splicing as a core component of the spliceosomal U1, U2, U4 and U5 small nuclear ribonucleoproteins (snRNPs), the building blocks of the spliceosome.</text>
</comment>
<dbReference type="GO" id="GO:0000387">
    <property type="term" value="P:spliceosomal snRNP assembly"/>
    <property type="evidence" value="ECO:0007669"/>
    <property type="project" value="UniProtKB-UniRule"/>
</dbReference>
<dbReference type="Proteomes" id="UP001174909">
    <property type="component" value="Unassembled WGS sequence"/>
</dbReference>
<keyword evidence="4 7" id="KW-0687">Ribonucleoprotein</keyword>
<keyword evidence="2" id="KW-0747">Spliceosome</keyword>
<evidence type="ECO:0000256" key="2">
    <source>
        <dbReference type="ARBA" id="ARBA00022728"/>
    </source>
</evidence>
<comment type="similarity">
    <text evidence="4">Belongs to the snRNP core protein family.</text>
</comment>
<comment type="subcellular location">
    <subcellularLocation>
        <location evidence="1 4">Nucleus</location>
    </subcellularLocation>
</comment>
<feature type="domain" description="Sm" evidence="6">
    <location>
        <begin position="1"/>
        <end position="54"/>
    </location>
</feature>
<dbReference type="AlphaFoldDB" id="A0AA35WEF6"/>
<dbReference type="InterPro" id="IPR034102">
    <property type="entry name" value="Sm_D1"/>
</dbReference>
<evidence type="ECO:0000313" key="8">
    <source>
        <dbReference type="Proteomes" id="UP001174909"/>
    </source>
</evidence>
<evidence type="ECO:0000259" key="6">
    <source>
        <dbReference type="SMART" id="SM00651"/>
    </source>
</evidence>
<evidence type="ECO:0000256" key="5">
    <source>
        <dbReference type="SAM" id="MobiDB-lite"/>
    </source>
</evidence>
<evidence type="ECO:0000313" key="7">
    <source>
        <dbReference type="EMBL" id="CAI8014246.1"/>
    </source>
</evidence>
<keyword evidence="4" id="KW-0508">mRNA splicing</keyword>
<feature type="compositionally biased region" description="Acidic residues" evidence="5">
    <location>
        <begin position="112"/>
        <end position="134"/>
    </location>
</feature>
<dbReference type="InterPro" id="IPR027141">
    <property type="entry name" value="LSm4/Sm_D1/D3"/>
</dbReference>
<reference evidence="7" key="1">
    <citation type="submission" date="2023-03" db="EMBL/GenBank/DDBJ databases">
        <authorList>
            <person name="Steffen K."/>
            <person name="Cardenas P."/>
        </authorList>
    </citation>
    <scope>NUCLEOTIDE SEQUENCE</scope>
</reference>
<dbReference type="InterPro" id="IPR010920">
    <property type="entry name" value="LSM_dom_sf"/>
</dbReference>
<feature type="compositionally biased region" description="Basic and acidic residues" evidence="5">
    <location>
        <begin position="135"/>
        <end position="146"/>
    </location>
</feature>
<name>A0AA35WEF6_GEOBA</name>
<dbReference type="PANTHER" id="PTHR23338">
    <property type="entry name" value="SMALL NUCLEAR RIBONUCLEOPROTEIN SM"/>
    <property type="match status" value="1"/>
</dbReference>
<keyword evidence="8" id="KW-1185">Reference proteome</keyword>
<keyword evidence="3 4" id="KW-0539">Nucleus</keyword>
<evidence type="ECO:0000256" key="3">
    <source>
        <dbReference type="ARBA" id="ARBA00023242"/>
    </source>
</evidence>
<dbReference type="EMBL" id="CASHTH010001351">
    <property type="protein sequence ID" value="CAI8014246.1"/>
    <property type="molecule type" value="Genomic_DNA"/>
</dbReference>
<dbReference type="SMART" id="SM00651">
    <property type="entry name" value="Sm"/>
    <property type="match status" value="1"/>
</dbReference>
<comment type="caution">
    <text evidence="7">The sequence shown here is derived from an EMBL/GenBank/DDBJ whole genome shotgun (WGS) entry which is preliminary data.</text>
</comment>
<dbReference type="GO" id="GO:0005681">
    <property type="term" value="C:spliceosomal complex"/>
    <property type="evidence" value="ECO:0007669"/>
    <property type="project" value="UniProtKB-KW"/>
</dbReference>
<evidence type="ECO:0000256" key="4">
    <source>
        <dbReference type="RuleBase" id="RU365054"/>
    </source>
</evidence>